<evidence type="ECO:0000259" key="6">
    <source>
        <dbReference type="PROSITE" id="PS51935"/>
    </source>
</evidence>
<protein>
    <recommendedName>
        <fullName evidence="6">NlpC/P60 domain-containing protein</fullName>
    </recommendedName>
</protein>
<dbReference type="Proteomes" id="UP001163255">
    <property type="component" value="Chromosome"/>
</dbReference>
<organism evidence="7 8">
    <name type="scientific">Endozoicomonas euniceicola</name>
    <dbReference type="NCBI Taxonomy" id="1234143"/>
    <lineage>
        <taxon>Bacteria</taxon>
        <taxon>Pseudomonadati</taxon>
        <taxon>Pseudomonadota</taxon>
        <taxon>Gammaproteobacteria</taxon>
        <taxon>Oceanospirillales</taxon>
        <taxon>Endozoicomonadaceae</taxon>
        <taxon>Endozoicomonas</taxon>
    </lineage>
</organism>
<feature type="region of interest" description="Disordered" evidence="4">
    <location>
        <begin position="255"/>
        <end position="283"/>
    </location>
</feature>
<keyword evidence="3" id="KW-0788">Thiol protease</keyword>
<evidence type="ECO:0000256" key="4">
    <source>
        <dbReference type="SAM" id="MobiDB-lite"/>
    </source>
</evidence>
<feature type="chain" id="PRO_5045936561" description="NlpC/P60 domain-containing protein" evidence="5">
    <location>
        <begin position="26"/>
        <end position="353"/>
    </location>
</feature>
<reference evidence="7" key="1">
    <citation type="submission" date="2022-10" db="EMBL/GenBank/DDBJ databases">
        <title>Completed Genome Sequence of two octocoral isolated bacterium, Endozoicomonas euniceicola EF212T and Endozoicomonas gorgoniicola PS125T.</title>
        <authorList>
            <person name="Chiou Y.-J."/>
            <person name="Chen Y.-H."/>
        </authorList>
    </citation>
    <scope>NUCLEOTIDE SEQUENCE</scope>
    <source>
        <strain evidence="7">EF212</strain>
    </source>
</reference>
<evidence type="ECO:0000313" key="8">
    <source>
        <dbReference type="Proteomes" id="UP001163255"/>
    </source>
</evidence>
<accession>A0ABY6GN87</accession>
<evidence type="ECO:0000313" key="7">
    <source>
        <dbReference type="EMBL" id="UYM14193.1"/>
    </source>
</evidence>
<evidence type="ECO:0000256" key="1">
    <source>
        <dbReference type="ARBA" id="ARBA00022670"/>
    </source>
</evidence>
<feature type="signal peptide" evidence="5">
    <location>
        <begin position="1"/>
        <end position="25"/>
    </location>
</feature>
<keyword evidence="8" id="KW-1185">Reference proteome</keyword>
<keyword evidence="5" id="KW-0732">Signal</keyword>
<dbReference type="InterPro" id="IPR000064">
    <property type="entry name" value="NLP_P60_dom"/>
</dbReference>
<evidence type="ECO:0000256" key="5">
    <source>
        <dbReference type="SAM" id="SignalP"/>
    </source>
</evidence>
<dbReference type="RefSeq" id="WP_262595595.1">
    <property type="nucleotide sequence ID" value="NZ_CP103300.1"/>
</dbReference>
<evidence type="ECO:0000256" key="3">
    <source>
        <dbReference type="ARBA" id="ARBA00022807"/>
    </source>
</evidence>
<dbReference type="EMBL" id="CP103300">
    <property type="protein sequence ID" value="UYM14193.1"/>
    <property type="molecule type" value="Genomic_DNA"/>
</dbReference>
<keyword evidence="1" id="KW-0645">Protease</keyword>
<proteinExistence type="predicted"/>
<name>A0ABY6GN87_9GAMM</name>
<sequence>MYRKLKALPFTLLILTLSIIHQCPATEITLTVKNDDDSEQLAELTSSGESFSFYPFQYRGLYDSLSDLKPKLSETKKPPTLFWEYEDSLTRYTFMDQGMNNRLVKWIRNGWKECIESRINPHQASKSNSFSCMEFAFYVSGNVKHFSPHGTADLQLEDVGEEDLDKHADVGDIFIIKVYNMDMETTSSFAGHTLIYAGNDYFISAEIDGSIYFQSLEQVKRLWAEPGEGVYDVKLKLFKVKKSSIVKDETGANWLSGSTPEPVKKGVKEPPAAMSKAEKEQKKAQEEIKRINKHMQHYFKNLDQRQRREEQPSYINYVSDHNYTELWQNQQFDTLFKKRSPQIPPFMFHLKPE</sequence>
<keyword evidence="2" id="KW-0378">Hydrolase</keyword>
<feature type="domain" description="NlpC/P60" evidence="6">
    <location>
        <begin position="88"/>
        <end position="234"/>
    </location>
</feature>
<gene>
    <name evidence="7" type="ORF">NX720_14910</name>
</gene>
<evidence type="ECO:0000256" key="2">
    <source>
        <dbReference type="ARBA" id="ARBA00022801"/>
    </source>
</evidence>
<dbReference type="PROSITE" id="PS51935">
    <property type="entry name" value="NLPC_P60"/>
    <property type="match status" value="1"/>
</dbReference>